<dbReference type="SUPFAM" id="SSF51182">
    <property type="entry name" value="RmlC-like cupins"/>
    <property type="match status" value="1"/>
</dbReference>
<dbReference type="CDD" id="cd02909">
    <property type="entry name" value="cupin_pirin_N"/>
    <property type="match status" value="1"/>
</dbReference>
<feature type="domain" description="Pirin N-terminal" evidence="4">
    <location>
        <begin position="88"/>
        <end position="186"/>
    </location>
</feature>
<dbReference type="CDD" id="cd02247">
    <property type="entry name" value="cupin_pirin_C"/>
    <property type="match status" value="1"/>
</dbReference>
<name>A0A4Q4SSH3_9PEZI</name>
<dbReference type="EMBL" id="QJNU01001574">
    <property type="protein sequence ID" value="RYO74940.1"/>
    <property type="molecule type" value="Genomic_DNA"/>
</dbReference>
<dbReference type="PANTHER" id="PTHR13903">
    <property type="entry name" value="PIRIN-RELATED"/>
    <property type="match status" value="1"/>
</dbReference>
<evidence type="ECO:0000313" key="6">
    <source>
        <dbReference type="EMBL" id="RYO74940.1"/>
    </source>
</evidence>
<evidence type="ECO:0000256" key="1">
    <source>
        <dbReference type="ARBA" id="ARBA00008416"/>
    </source>
</evidence>
<dbReference type="Gene3D" id="2.60.120.10">
    <property type="entry name" value="Jelly Rolls"/>
    <property type="match status" value="2"/>
</dbReference>
<sequence length="367" mass="40832">MRLLSLSISLLVAIISIVVYREQVFEFATSTFDILSSHFKEPTEEATKPEQKSDFYNPADKLVTTNMSVPRAISKVFLAVEQAEGAGARVRRSIGTPQLRNFSPFLMLDHFSIKPGAGFPDHPHRGQETITYLLTGGVDHEDFAGNAGTIEAGDLQFMTAGRGIMHAEMPRQNPDGSANVGLQLWVDLPAHLKMCEPRYRDLRAKEIPNVDVDDKVHVKVISGQSAGVDSVKDLAYTPVWILDIEIKPGGRFVQPLPQGWNAFSYQLEGAALFGSGEGQRRVEQYHNCVFEREGNVVNVEVPDDATEKARFVLVAGQVLDQKVVQYGPFVLNSPEEVRAALMDYQFHMNGFERAKDWESEIGKSMVH</sequence>
<organism evidence="6 7">
    <name type="scientific">Monosporascus ibericus</name>
    <dbReference type="NCBI Taxonomy" id="155417"/>
    <lineage>
        <taxon>Eukaryota</taxon>
        <taxon>Fungi</taxon>
        <taxon>Dikarya</taxon>
        <taxon>Ascomycota</taxon>
        <taxon>Pezizomycotina</taxon>
        <taxon>Sordariomycetes</taxon>
        <taxon>Xylariomycetidae</taxon>
        <taxon>Xylariales</taxon>
        <taxon>Xylariales incertae sedis</taxon>
        <taxon>Monosporascus</taxon>
    </lineage>
</organism>
<keyword evidence="7" id="KW-1185">Reference proteome</keyword>
<comment type="similarity">
    <text evidence="1 2">Belongs to the pirin family.</text>
</comment>
<dbReference type="InterPro" id="IPR012093">
    <property type="entry name" value="Pirin"/>
</dbReference>
<proteinExistence type="inferred from homology"/>
<dbReference type="InterPro" id="IPR008778">
    <property type="entry name" value="Pirin_C_dom"/>
</dbReference>
<dbReference type="Proteomes" id="UP000293360">
    <property type="component" value="Unassembled WGS sequence"/>
</dbReference>
<dbReference type="InterPro" id="IPR003829">
    <property type="entry name" value="Pirin_N_dom"/>
</dbReference>
<keyword evidence="3" id="KW-0732">Signal</keyword>
<protein>
    <recommendedName>
        <fullName evidence="8">Pirin N-terminal domain-containing protein</fullName>
    </recommendedName>
</protein>
<feature type="chain" id="PRO_5020419805" description="Pirin N-terminal domain-containing protein" evidence="3">
    <location>
        <begin position="22"/>
        <end position="367"/>
    </location>
</feature>
<evidence type="ECO:0000256" key="3">
    <source>
        <dbReference type="SAM" id="SignalP"/>
    </source>
</evidence>
<feature type="domain" description="Pirin C-terminal" evidence="5">
    <location>
        <begin position="242"/>
        <end position="346"/>
    </location>
</feature>
<accession>A0A4Q4SSH3</accession>
<dbReference type="OrthoDB" id="198735at2759"/>
<dbReference type="PANTHER" id="PTHR13903:SF8">
    <property type="entry name" value="PIRIN"/>
    <property type="match status" value="1"/>
</dbReference>
<dbReference type="AlphaFoldDB" id="A0A4Q4SSH3"/>
<evidence type="ECO:0000256" key="2">
    <source>
        <dbReference type="RuleBase" id="RU003457"/>
    </source>
</evidence>
<dbReference type="InterPro" id="IPR014710">
    <property type="entry name" value="RmlC-like_jellyroll"/>
</dbReference>
<gene>
    <name evidence="6" type="ORF">DL764_010622</name>
</gene>
<evidence type="ECO:0000259" key="4">
    <source>
        <dbReference type="Pfam" id="PF02678"/>
    </source>
</evidence>
<feature type="signal peptide" evidence="3">
    <location>
        <begin position="1"/>
        <end position="21"/>
    </location>
</feature>
<dbReference type="Pfam" id="PF05726">
    <property type="entry name" value="Pirin_C"/>
    <property type="match status" value="1"/>
</dbReference>
<reference evidence="6 7" key="1">
    <citation type="submission" date="2018-06" db="EMBL/GenBank/DDBJ databases">
        <title>Complete Genomes of Monosporascus.</title>
        <authorList>
            <person name="Robinson A.J."/>
            <person name="Natvig D.O."/>
        </authorList>
    </citation>
    <scope>NUCLEOTIDE SEQUENCE [LARGE SCALE GENOMIC DNA]</scope>
    <source>
        <strain evidence="6 7">CBS 110550</strain>
    </source>
</reference>
<comment type="caution">
    <text evidence="6">The sequence shown here is derived from an EMBL/GenBank/DDBJ whole genome shotgun (WGS) entry which is preliminary data.</text>
</comment>
<evidence type="ECO:0000313" key="7">
    <source>
        <dbReference type="Proteomes" id="UP000293360"/>
    </source>
</evidence>
<dbReference type="InterPro" id="IPR011051">
    <property type="entry name" value="RmlC_Cupin_sf"/>
</dbReference>
<dbReference type="STRING" id="155417.A0A4Q4SSH3"/>
<dbReference type="Pfam" id="PF02678">
    <property type="entry name" value="Pirin"/>
    <property type="match status" value="1"/>
</dbReference>
<evidence type="ECO:0000259" key="5">
    <source>
        <dbReference type="Pfam" id="PF05726"/>
    </source>
</evidence>
<evidence type="ECO:0008006" key="8">
    <source>
        <dbReference type="Google" id="ProtNLM"/>
    </source>
</evidence>